<sequence>MTRKIVFHYHTGYCGSDGIDFYEVPDDVTDEELYDFAHTEAVEHASRYGIYPEEERPEDDGFDDMGDEYSYNIEGWFEEYNPEEHDGMVPGGGPIRWAEF</sequence>
<name>A0A6J5LLR1_9CAUD</name>
<accession>A0A6J5LLR1</accession>
<protein>
    <submittedName>
        <fullName evidence="1">Uncharacterized protein</fullName>
    </submittedName>
</protein>
<proteinExistence type="predicted"/>
<organism evidence="1">
    <name type="scientific">uncultured Caudovirales phage</name>
    <dbReference type="NCBI Taxonomy" id="2100421"/>
    <lineage>
        <taxon>Viruses</taxon>
        <taxon>Duplodnaviria</taxon>
        <taxon>Heunggongvirae</taxon>
        <taxon>Uroviricota</taxon>
        <taxon>Caudoviricetes</taxon>
        <taxon>Peduoviridae</taxon>
        <taxon>Maltschvirus</taxon>
        <taxon>Maltschvirus maltsch</taxon>
    </lineage>
</organism>
<dbReference type="EMBL" id="LR796284">
    <property type="protein sequence ID" value="CAB4134422.1"/>
    <property type="molecule type" value="Genomic_DNA"/>
</dbReference>
<gene>
    <name evidence="1" type="ORF">UFOVP273_57</name>
</gene>
<reference evidence="1" key="1">
    <citation type="submission" date="2020-04" db="EMBL/GenBank/DDBJ databases">
        <authorList>
            <person name="Chiriac C."/>
            <person name="Salcher M."/>
            <person name="Ghai R."/>
            <person name="Kavagutti S V."/>
        </authorList>
    </citation>
    <scope>NUCLEOTIDE SEQUENCE</scope>
</reference>
<evidence type="ECO:0000313" key="1">
    <source>
        <dbReference type="EMBL" id="CAB4134422.1"/>
    </source>
</evidence>